<evidence type="ECO:0000313" key="2">
    <source>
        <dbReference type="EMBL" id="KAK3757540.1"/>
    </source>
</evidence>
<dbReference type="EMBL" id="JAWDGP010005359">
    <property type="protein sequence ID" value="KAK3757540.1"/>
    <property type="molecule type" value="Genomic_DNA"/>
</dbReference>
<name>A0AAE0YVB2_9GAST</name>
<accession>A0AAE0YVB2</accession>
<sequence>MKGILNETKLHFTDLPHVDRVSEPRFKCGNLVLRHRVYDDSQRFGETADSRILWLVNLCSHRRALHSLAATAVTLTGHKMESFKGLLPALLVLCCSPLLSAHNTNVWTDILTCVTDLTNGTSGHSVAGQQEATDLRGRANATDDLSATDRSGSKNQQVTHDFSMVRLFSVICGNKDSFVHCLDASLQRSNDSMARLIGSQFDAGLVVKAYDGLCANISAIEDSGADVVTCLTKATLTTCQSEMADYFFYMGVIKKFAPPAEQLSRSTLETLLCSVTAQRRDCELRSVRSCSSRLADVMEEFYRQTRPVSCGQVEVTRLTEQAEPRARP</sequence>
<evidence type="ECO:0000313" key="3">
    <source>
        <dbReference type="Proteomes" id="UP001283361"/>
    </source>
</evidence>
<keyword evidence="3" id="KW-1185">Reference proteome</keyword>
<evidence type="ECO:0000256" key="1">
    <source>
        <dbReference type="SAM" id="MobiDB-lite"/>
    </source>
</evidence>
<proteinExistence type="predicted"/>
<dbReference type="Proteomes" id="UP001283361">
    <property type="component" value="Unassembled WGS sequence"/>
</dbReference>
<gene>
    <name evidence="2" type="ORF">RRG08_032708</name>
</gene>
<dbReference type="AlphaFoldDB" id="A0AAE0YVB2"/>
<protein>
    <submittedName>
        <fullName evidence="2">Uncharacterized protein</fullName>
    </submittedName>
</protein>
<organism evidence="2 3">
    <name type="scientific">Elysia crispata</name>
    <name type="common">lettuce slug</name>
    <dbReference type="NCBI Taxonomy" id="231223"/>
    <lineage>
        <taxon>Eukaryota</taxon>
        <taxon>Metazoa</taxon>
        <taxon>Spiralia</taxon>
        <taxon>Lophotrochozoa</taxon>
        <taxon>Mollusca</taxon>
        <taxon>Gastropoda</taxon>
        <taxon>Heterobranchia</taxon>
        <taxon>Euthyneura</taxon>
        <taxon>Panpulmonata</taxon>
        <taxon>Sacoglossa</taxon>
        <taxon>Placobranchoidea</taxon>
        <taxon>Plakobranchidae</taxon>
        <taxon>Elysia</taxon>
    </lineage>
</organism>
<feature type="compositionally biased region" description="Polar residues" evidence="1">
    <location>
        <begin position="143"/>
        <end position="154"/>
    </location>
</feature>
<feature type="compositionally biased region" description="Polar residues" evidence="1">
    <location>
        <begin position="123"/>
        <end position="132"/>
    </location>
</feature>
<comment type="caution">
    <text evidence="2">The sequence shown here is derived from an EMBL/GenBank/DDBJ whole genome shotgun (WGS) entry which is preliminary data.</text>
</comment>
<reference evidence="2" key="1">
    <citation type="journal article" date="2023" name="G3 (Bethesda)">
        <title>A reference genome for the long-term kleptoplast-retaining sea slug Elysia crispata morphotype clarki.</title>
        <authorList>
            <person name="Eastman K.E."/>
            <person name="Pendleton A.L."/>
            <person name="Shaikh M.A."/>
            <person name="Suttiyut T."/>
            <person name="Ogas R."/>
            <person name="Tomko P."/>
            <person name="Gavelis G."/>
            <person name="Widhalm J.R."/>
            <person name="Wisecaver J.H."/>
        </authorList>
    </citation>
    <scope>NUCLEOTIDE SEQUENCE</scope>
    <source>
        <strain evidence="2">ECLA1</strain>
    </source>
</reference>
<feature type="region of interest" description="Disordered" evidence="1">
    <location>
        <begin position="123"/>
        <end position="154"/>
    </location>
</feature>